<dbReference type="RefSeq" id="WP_184626808.1">
    <property type="nucleotide sequence ID" value="NZ_JACHCC010000008.1"/>
</dbReference>
<keyword evidence="1" id="KW-1133">Transmembrane helix</keyword>
<evidence type="ECO:0000313" key="2">
    <source>
        <dbReference type="EMBL" id="MBB6501259.1"/>
    </source>
</evidence>
<gene>
    <name evidence="2" type="ORF">HDF25_003422</name>
</gene>
<sequence length="449" mass="50111">MVEKFYSFKFQNVKAMRYLSLMLLPFPFIPLMGANVGVVIFLLVIMGPMVLGIVLAILKGKAEDIICIKDTYFESSYFGDINYDDILRISSPMMYPKPCIQLKLNNGQKVTWILNYQSNVFNNKEDVTTFLAFIEALEQQIKNKEAKNSSAKPAGLELEEKTSNIDSVSEDQNLTSLTEQLEGVKKKNNMSKWAIPIGLAFAVLALVRTCGTDWFRSGDFNGPEMAKNSEKIFQHRSAEAKLVLGKLARQSGPYFLYSNDTSASLTLLPDLDMDNRTGISAFDYVTANKSLEAFIEHPDSAKLDLYVIGKGKSMGKLSKSALNSYDSTKTYLYFRAYDPTLLIPSSSPQDKTNLKDTGANVAFDVSTGIPLYDTHSLGKAISKAFPGMNMMLANAKLRPSSYKLYLAARTDAGMDEAIFRKAVRELNKQMNAVKVDTSTFKLKIFNKNF</sequence>
<dbReference type="EMBL" id="JACHCC010000008">
    <property type="protein sequence ID" value="MBB6501259.1"/>
    <property type="molecule type" value="Genomic_DNA"/>
</dbReference>
<proteinExistence type="predicted"/>
<feature type="transmembrane region" description="Helical" evidence="1">
    <location>
        <begin position="15"/>
        <end position="32"/>
    </location>
</feature>
<evidence type="ECO:0000313" key="3">
    <source>
        <dbReference type="Proteomes" id="UP000521017"/>
    </source>
</evidence>
<keyword evidence="1" id="KW-0812">Transmembrane</keyword>
<evidence type="ECO:0000256" key="1">
    <source>
        <dbReference type="SAM" id="Phobius"/>
    </source>
</evidence>
<reference evidence="2 3" key="1">
    <citation type="submission" date="2020-08" db="EMBL/GenBank/DDBJ databases">
        <title>Genomic Encyclopedia of Type Strains, Phase IV (KMG-V): Genome sequencing to study the core and pangenomes of soil and plant-associated prokaryotes.</title>
        <authorList>
            <person name="Whitman W."/>
        </authorList>
    </citation>
    <scope>NUCLEOTIDE SEQUENCE [LARGE SCALE GENOMIC DNA]</scope>
    <source>
        <strain evidence="2 3">M2T3</strain>
    </source>
</reference>
<dbReference type="AlphaFoldDB" id="A0A7X0MJL0"/>
<protein>
    <submittedName>
        <fullName evidence="2">Uncharacterized protein</fullName>
    </submittedName>
</protein>
<keyword evidence="1" id="KW-0472">Membrane</keyword>
<dbReference type="Proteomes" id="UP000521017">
    <property type="component" value="Unassembled WGS sequence"/>
</dbReference>
<organism evidence="2 3">
    <name type="scientific">Pedobacter cryoconitis</name>
    <dbReference type="NCBI Taxonomy" id="188932"/>
    <lineage>
        <taxon>Bacteria</taxon>
        <taxon>Pseudomonadati</taxon>
        <taxon>Bacteroidota</taxon>
        <taxon>Sphingobacteriia</taxon>
        <taxon>Sphingobacteriales</taxon>
        <taxon>Sphingobacteriaceae</taxon>
        <taxon>Pedobacter</taxon>
    </lineage>
</organism>
<feature type="transmembrane region" description="Helical" evidence="1">
    <location>
        <begin position="38"/>
        <end position="58"/>
    </location>
</feature>
<feature type="transmembrane region" description="Helical" evidence="1">
    <location>
        <begin position="193"/>
        <end position="215"/>
    </location>
</feature>
<name>A0A7X0MJL0_9SPHI</name>
<comment type="caution">
    <text evidence="2">The sequence shown here is derived from an EMBL/GenBank/DDBJ whole genome shotgun (WGS) entry which is preliminary data.</text>
</comment>
<accession>A0A7X0MJL0</accession>